<gene>
    <name evidence="2" type="ORF">HYE67_004905</name>
</gene>
<sequence length="1112" mass="126570">MLSAGALIIEPNFEAIANDIRAHLKNKIHCPRHEGVWFGQDEQSFLHVNLRLKILKDTPGMSPEQVWEEFERFPRELGDCFVKQLERIALMPEYNQTRAKQAFQLLTVSERPLTVRELLNFLRIDNETKDYTVSEDGIHNYSASAYSSIADVCNPFIATVDTGDSQIVKLYHKSVRDFFLAPENKKTVADHLKQFLVDERESKEELGKACLEYLNSGRFKKPTGLKGLPERTESSPSHAFLRYAFIFWFQFLSDKEPSSDVIKAVETFLQSTAFWTCIYVQIHIAPHLFARFRKVRGTASYQPLKGATTDQSTEFGLPLPDWLMDCSSVDCASLDRSLWAFVQDWGELLTTKPDQLDKALPTTLFEPGCYLKSSEKHPKVRARYISTLYGSVRRLRVMDFWFAPSKKGKDSKSLFLCVMGEDDDGIKLHHATVFPKLQSLSNREISFGSQPLGEGRTYTLTRVGDSGQPLWRPAKPSRFRWFKFMAAHHPLYPLVAMSLKPGVIDMTDLETGITTSVDVPNQAFSGDTGVSAWLSELRFSTCGKYLHILSIMFKGSPYDTESYVYVTTLGFRYKPGSTPKIEVDEKKPVAKFKYTFSASLNDLPCPFALVYWDSGSVILTLPPLTFSPKVVKISLTSPDASHAADTTTPSSVLTLDNPIFFPKSALLRNPHIAHMEDSSSKEESHLYQIMDTSESAIPRSGPTTVCGLGQVHDPDDTSRTGKEDSQTVSPPVVMRWKISHDKHRQEECDSGNGGEDDAERQTWRERNDTVDGNSEDMKDRDKNSGKDFMLRRERENIEHNALLLKDIKPIIPKTEPLSTETKTISKTSKRKANPPRAPTRQSRRIAEAATKPTYDDDEVDDTSLRRGAPRVKRGTKPTRALPESDSDHETDAEPSKDVDSMIAGWTAWEPECDEPVRNDDGTLRFETHPDFCPNKSPEEIIREGSFGGSYWRPLYSKRLKVTVKDDWKELPASWTAGLDVDTYLTSTTYDPEINKYGVQCGQSIEEWEAAGWIAHEYDVRGWFQWYCRFYMGRRCDDDERQISRWKKCVGETGRWRRILLKKYVTLGIRSVFADDGEDEDGPDVSPVVHQTCHHWAYEVRQDALDRFWTDGK</sequence>
<dbReference type="EMBL" id="CP064748">
    <property type="protein sequence ID" value="QPC62674.1"/>
    <property type="molecule type" value="Genomic_DNA"/>
</dbReference>
<feature type="compositionally biased region" description="Basic residues" evidence="1">
    <location>
        <begin position="867"/>
        <end position="876"/>
    </location>
</feature>
<feature type="compositionally biased region" description="Basic and acidic residues" evidence="1">
    <location>
        <begin position="712"/>
        <end position="725"/>
    </location>
</feature>
<evidence type="ECO:0000313" key="3">
    <source>
        <dbReference type="Proteomes" id="UP000663297"/>
    </source>
</evidence>
<dbReference type="Proteomes" id="UP000663297">
    <property type="component" value="Chromosome 2"/>
</dbReference>
<accession>A0A7S8D615</accession>
<feature type="compositionally biased region" description="Basic and acidic residues" evidence="1">
    <location>
        <begin position="885"/>
        <end position="898"/>
    </location>
</feature>
<dbReference type="AlphaFoldDB" id="A0A7S8D615"/>
<protein>
    <submittedName>
        <fullName evidence="2">Uncharacterized protein</fullName>
    </submittedName>
</protein>
<name>A0A7S8D615_FUSCU</name>
<organism evidence="2 3">
    <name type="scientific">Fusarium culmorum</name>
    <dbReference type="NCBI Taxonomy" id="5516"/>
    <lineage>
        <taxon>Eukaryota</taxon>
        <taxon>Fungi</taxon>
        <taxon>Dikarya</taxon>
        <taxon>Ascomycota</taxon>
        <taxon>Pezizomycotina</taxon>
        <taxon>Sordariomycetes</taxon>
        <taxon>Hypocreomycetidae</taxon>
        <taxon>Hypocreales</taxon>
        <taxon>Nectriaceae</taxon>
        <taxon>Fusarium</taxon>
    </lineage>
</organism>
<evidence type="ECO:0000256" key="1">
    <source>
        <dbReference type="SAM" id="MobiDB-lite"/>
    </source>
</evidence>
<feature type="region of interest" description="Disordered" evidence="1">
    <location>
        <begin position="814"/>
        <end position="898"/>
    </location>
</feature>
<dbReference type="PANTHER" id="PTHR37948:SF1">
    <property type="entry name" value="BLL5189 PROTEIN"/>
    <property type="match status" value="1"/>
</dbReference>
<evidence type="ECO:0000313" key="2">
    <source>
        <dbReference type="EMBL" id="QPC62674.1"/>
    </source>
</evidence>
<feature type="compositionally biased region" description="Basic and acidic residues" evidence="1">
    <location>
        <begin position="759"/>
        <end position="789"/>
    </location>
</feature>
<dbReference type="PANTHER" id="PTHR37948">
    <property type="entry name" value="ZGC:113208"/>
    <property type="match status" value="1"/>
</dbReference>
<proteinExistence type="predicted"/>
<feature type="region of interest" description="Disordered" evidence="1">
    <location>
        <begin position="709"/>
        <end position="789"/>
    </location>
</feature>
<reference evidence="2" key="1">
    <citation type="submission" date="2020-11" db="EMBL/GenBank/DDBJ databases">
        <title>The chromosome-scale genome resource for two endophytic Fusarium species: F. culmorum and F. pseudograminearum.</title>
        <authorList>
            <person name="Yuan Z."/>
        </authorList>
    </citation>
    <scope>NUCLEOTIDE SEQUENCE</scope>
    <source>
        <strain evidence="2">Class2-1B</strain>
    </source>
</reference>